<organism evidence="1 2">
    <name type="scientific">Nocardioides bigeumensis</name>
    <dbReference type="NCBI Taxonomy" id="433657"/>
    <lineage>
        <taxon>Bacteria</taxon>
        <taxon>Bacillati</taxon>
        <taxon>Actinomycetota</taxon>
        <taxon>Actinomycetes</taxon>
        <taxon>Propionibacteriales</taxon>
        <taxon>Nocardioidaceae</taxon>
        <taxon>Nocardioides</taxon>
    </lineage>
</organism>
<gene>
    <name evidence="1" type="ORF">GCM10009843_36330</name>
</gene>
<evidence type="ECO:0000313" key="2">
    <source>
        <dbReference type="Proteomes" id="UP001500575"/>
    </source>
</evidence>
<sequence>MPGLCCCPSGWDTRSMSLTVVGAGLGRTGTSSLQDALGIPVPDIAFPHANTYEDFQKT</sequence>
<keyword evidence="2" id="KW-1185">Reference proteome</keyword>
<evidence type="ECO:0008006" key="3">
    <source>
        <dbReference type="Google" id="ProtNLM"/>
    </source>
</evidence>
<accession>A0ABP5KLR4</accession>
<evidence type="ECO:0000313" key="1">
    <source>
        <dbReference type="EMBL" id="GAA2132123.1"/>
    </source>
</evidence>
<reference evidence="2" key="1">
    <citation type="journal article" date="2019" name="Int. J. Syst. Evol. Microbiol.">
        <title>The Global Catalogue of Microorganisms (GCM) 10K type strain sequencing project: providing services to taxonomists for standard genome sequencing and annotation.</title>
        <authorList>
            <consortium name="The Broad Institute Genomics Platform"/>
            <consortium name="The Broad Institute Genome Sequencing Center for Infectious Disease"/>
            <person name="Wu L."/>
            <person name="Ma J."/>
        </authorList>
    </citation>
    <scope>NUCLEOTIDE SEQUENCE [LARGE SCALE GENOMIC DNA]</scope>
    <source>
        <strain evidence="2">JCM 16021</strain>
    </source>
</reference>
<comment type="caution">
    <text evidence="1">The sequence shown here is derived from an EMBL/GenBank/DDBJ whole genome shotgun (WGS) entry which is preliminary data.</text>
</comment>
<proteinExistence type="predicted"/>
<name>A0ABP5KLR4_9ACTN</name>
<protein>
    <recommendedName>
        <fullName evidence="3">Sulfotransferase family protein</fullName>
    </recommendedName>
</protein>
<dbReference type="EMBL" id="BAAAQQ010000013">
    <property type="protein sequence ID" value="GAA2132123.1"/>
    <property type="molecule type" value="Genomic_DNA"/>
</dbReference>
<dbReference type="Proteomes" id="UP001500575">
    <property type="component" value="Unassembled WGS sequence"/>
</dbReference>